<dbReference type="Proteomes" id="UP000242913">
    <property type="component" value="Unassembled WGS sequence"/>
</dbReference>
<evidence type="ECO:0000313" key="1">
    <source>
        <dbReference type="EMBL" id="OZC05119.1"/>
    </source>
</evidence>
<protein>
    <submittedName>
        <fullName evidence="1">Uncharacterized protein</fullName>
    </submittedName>
</protein>
<gene>
    <name evidence="1" type="ORF">X798_07886</name>
</gene>
<accession>A0A238BI30</accession>
<organism evidence="1 2">
    <name type="scientific">Onchocerca flexuosa</name>
    <dbReference type="NCBI Taxonomy" id="387005"/>
    <lineage>
        <taxon>Eukaryota</taxon>
        <taxon>Metazoa</taxon>
        <taxon>Ecdysozoa</taxon>
        <taxon>Nematoda</taxon>
        <taxon>Chromadorea</taxon>
        <taxon>Rhabditida</taxon>
        <taxon>Spirurina</taxon>
        <taxon>Spiruromorpha</taxon>
        <taxon>Filarioidea</taxon>
        <taxon>Onchocercidae</taxon>
        <taxon>Onchocerca</taxon>
    </lineage>
</organism>
<dbReference type="AlphaFoldDB" id="A0A238BI30"/>
<keyword evidence="2" id="KW-1185">Reference proteome</keyword>
<dbReference type="EMBL" id="KZ271537">
    <property type="protein sequence ID" value="OZC05119.1"/>
    <property type="molecule type" value="Genomic_DNA"/>
</dbReference>
<name>A0A238BI30_9BILA</name>
<sequence>MNAFVPQTIDTWVICAPDLDINFYDLRTKLLYEMQTKTEFSEHKRVVHSSKTDGEPTMAELCPLCPCKCTELRTHLAQKFLNDFLHGGSFEQLLLAKKFINDL</sequence>
<evidence type="ECO:0000313" key="2">
    <source>
        <dbReference type="Proteomes" id="UP000242913"/>
    </source>
</evidence>
<dbReference type="OrthoDB" id="5857076at2759"/>
<reference evidence="1 2" key="1">
    <citation type="submission" date="2015-12" db="EMBL/GenBank/DDBJ databases">
        <title>Draft genome of the nematode, Onchocerca flexuosa.</title>
        <authorList>
            <person name="Mitreva M."/>
        </authorList>
    </citation>
    <scope>NUCLEOTIDE SEQUENCE [LARGE SCALE GENOMIC DNA]</scope>
    <source>
        <strain evidence="1">Red Deer</strain>
    </source>
</reference>
<proteinExistence type="predicted"/>